<evidence type="ECO:0000256" key="1">
    <source>
        <dbReference type="SAM" id="SignalP"/>
    </source>
</evidence>
<dbReference type="Pfam" id="PF19081">
    <property type="entry name" value="Ig_7"/>
    <property type="match status" value="4"/>
</dbReference>
<sequence length="1942" mass="204258">MGNSLRLLLFTFSCYFFSLLFVQAQNCQAVITSAGNTNLCQGDSVQLTANSGQTYLWSNGKTTQSIYAKASGNYAVIVTSASGCVATSSPVAVSVLGAPDAALQDTINNFMNCTYSLGTANFALTVENISKTKATNTQYSIDWGDGSANVYGSSFAAATHQYLLPGSFNLTFTVTNAAGCTSSQRYLVFNGSNPSFGVASQGNTNDCAPATFTFDIINTLGNTPSTVYTFQFDDGTPALTYTHANLPKTITHTFTKSAMGKPGNAFTLTAYATNPCGTTPATVGGIRISATPKADFKINPDSIACVNTPVQLSDFSNGGFNANASGTMATGFTREWIIKPATGWKYTNGTNNTSAQPMLNFTQAGNYLIQLIVTPRGSGAKCTADSISKTLIIKDLPKAAFQVKLPPTNCAPSFVVLQNKSVSPDLTYNWDILPKQGWSFATNSDSVSLNPELNFTKAGSYTIKLTSRNYCGQIATTDTTIVIEGTPEISLPAAQEYCISQTVAFSPANPAHKPTFKSSSPITVYQWSVLGNHNYQFMNGTSVSSQYPEIKFAQPGVYQVVLKAANACGFSAPDTQTVTINPAPQIVVQSSVMAICGGQGSAILTASGADTYKWFPATGLNKTTGNIVSANPAVTTTYNVIGTNAITGCADTVQYTVVVKPAIPLQISATDTTICVGQQTATLTVIGADLYSWSPAIGLNTTSGATVIANPAVTTIYTVTAIDTVAGCTATKTIKIEVLPLPVVTIGKDTTICAAPQGLQMQGYPKGGTWAGQNISNSGFFLGSAMGVYNVTYNYTNANGCYTSASKKITVVSMPVANAGNDTTFCAQNNSVLLKGLPAGGTWSGSNLVKANGNFTANSPGVYTLIYTYGNGNCQVSDVKVITVNALPAVPTVANQTICPGNTVTLTAQSNNATRYEWFDALTGGSLLYTGQTFTTPALQTSKTYFVVAYNAQGCETTNRKAVQVTVNPIAPAPTVANVTICGSGNATLTASGSTGTYKWYDAAQNGNLIFTSSSFQTPVLTATTEYYVQAISAEGCPSFTRTKATVFVLPALSNNAIIGNQAICANEIPTQINGSAPAGGNGTYTFAWEFSTDSVNFTAVSGTNNTVNFTPNVLSQTTWFRRKVTSGVCMEYSQPIKIKVIARPVASIVTAQAICAGATATLTANANGLQYQWFNSATGGQAIFSGNSFTTPALQNTTEYFLEAINTEGCRSMVRSKITVNVMPVIANNFISLNQTICAGETPTALTGALPAGGNGTYTYVWESSLDNVTFTPATGNNAAINYAPAALMQSTWFRRVVSSGPCQQNSSASVKITVIPGIAANIITTQPQIICAGNMPQVMQASLPTGGTGTFTYLWQMSTSGANQGYVPAPNANTTQNYAAPALQQTAWFRRVVFSGNCSQTSTAVKVEVNPPLASNIISASQTIYSGSIPALLNGSLPTGGNGNYAYTWEISLTGNASGFTAMSANGQHFQPGAIAQTTLLRRIVRSGDCVLVSNVVQLTVVPAIANNVILQDQTICLNNAPNILAGTLPMGGLGNYTYLWEMSTAGANAGFSTASGIADQKDYQPGILTQTTWFRRTVISGAYSLESNVVQITVNPNISNNTISVAQTICAGSAPAMLLGSAPAGGSGTYTYVWEMSTSGAANSFITASGINNGADFQPGTLQQTTWFRRKVSAGYCFDNISQAIEIKVNQIPAPPAIASQEICSGTSAILVLPVSNQSEAGSAFEWYETAVGGQLMGKGVSFTTPALTKSKTYYVQAVENGCASSRIAVKVNVREATADAGEDVDVISGKSAYLQGKGGVSYKWFPAEGLSNPNIANPVATPDKTTTYTLEVVSEFGCVTTDEVTVTVLPKIKIVNTFTPNNDGINDTWEIKGLEEYRNCRMEIFNRWGAKVYESVGYPQPWNGVSLSGEQLPIATYYYIIYLNKTEAPLSGSINIVR</sequence>
<feature type="signal peptide" evidence="1">
    <location>
        <begin position="1"/>
        <end position="24"/>
    </location>
</feature>
<dbReference type="InterPro" id="IPR013783">
    <property type="entry name" value="Ig-like_fold"/>
</dbReference>
<gene>
    <name evidence="3" type="ORF">ACFPIB_06020</name>
</gene>
<dbReference type="NCBIfam" id="TIGR04131">
    <property type="entry name" value="Bac_Flav_CTERM"/>
    <property type="match status" value="1"/>
</dbReference>
<dbReference type="Pfam" id="PF00801">
    <property type="entry name" value="PKD"/>
    <property type="match status" value="1"/>
</dbReference>
<reference evidence="4" key="1">
    <citation type="journal article" date="2019" name="Int. J. Syst. Evol. Microbiol.">
        <title>The Global Catalogue of Microorganisms (GCM) 10K type strain sequencing project: providing services to taxonomists for standard genome sequencing and annotation.</title>
        <authorList>
            <consortium name="The Broad Institute Genomics Platform"/>
            <consortium name="The Broad Institute Genome Sequencing Center for Infectious Disease"/>
            <person name="Wu L."/>
            <person name="Ma J."/>
        </authorList>
    </citation>
    <scope>NUCLEOTIDE SEQUENCE [LARGE SCALE GENOMIC DNA]</scope>
    <source>
        <strain evidence="4">KACC 12602</strain>
    </source>
</reference>
<dbReference type="InterPro" id="IPR035986">
    <property type="entry name" value="PKD_dom_sf"/>
</dbReference>
<dbReference type="CDD" id="cd00146">
    <property type="entry name" value="PKD"/>
    <property type="match status" value="1"/>
</dbReference>
<dbReference type="RefSeq" id="WP_378016529.1">
    <property type="nucleotide sequence ID" value="NZ_JBHSKT010000003.1"/>
</dbReference>
<dbReference type="PROSITE" id="PS50093">
    <property type="entry name" value="PKD"/>
    <property type="match status" value="2"/>
</dbReference>
<organism evidence="3 4">
    <name type="scientific">Adhaeribacter terreus</name>
    <dbReference type="NCBI Taxonomy" id="529703"/>
    <lineage>
        <taxon>Bacteria</taxon>
        <taxon>Pseudomonadati</taxon>
        <taxon>Bacteroidota</taxon>
        <taxon>Cytophagia</taxon>
        <taxon>Cytophagales</taxon>
        <taxon>Hymenobacteraceae</taxon>
        <taxon>Adhaeribacter</taxon>
    </lineage>
</organism>
<protein>
    <submittedName>
        <fullName evidence="3">Gliding motility-associated C-terminal domain-containing protein</fullName>
    </submittedName>
</protein>
<evidence type="ECO:0000313" key="4">
    <source>
        <dbReference type="Proteomes" id="UP001596161"/>
    </source>
</evidence>
<feature type="chain" id="PRO_5046006648" evidence="1">
    <location>
        <begin position="25"/>
        <end position="1942"/>
    </location>
</feature>
<feature type="domain" description="PKD" evidence="2">
    <location>
        <begin position="139"/>
        <end position="188"/>
    </location>
</feature>
<keyword evidence="1" id="KW-0732">Signal</keyword>
<evidence type="ECO:0000259" key="2">
    <source>
        <dbReference type="PROSITE" id="PS50093"/>
    </source>
</evidence>
<dbReference type="InterPro" id="IPR022409">
    <property type="entry name" value="PKD/Chitinase_dom"/>
</dbReference>
<dbReference type="SMART" id="SM00089">
    <property type="entry name" value="PKD"/>
    <property type="match status" value="4"/>
</dbReference>
<comment type="caution">
    <text evidence="3">The sequence shown here is derived from an EMBL/GenBank/DDBJ whole genome shotgun (WGS) entry which is preliminary data.</text>
</comment>
<accession>A0ABW0E8D7</accession>
<dbReference type="Gene3D" id="2.60.40.10">
    <property type="entry name" value="Immunoglobulins"/>
    <property type="match status" value="5"/>
</dbReference>
<proteinExistence type="predicted"/>
<dbReference type="SUPFAM" id="SSF49299">
    <property type="entry name" value="PKD domain"/>
    <property type="match status" value="3"/>
</dbReference>
<dbReference type="InterPro" id="IPR044023">
    <property type="entry name" value="Ig_7"/>
</dbReference>
<dbReference type="Pfam" id="PF13585">
    <property type="entry name" value="CHU_C"/>
    <property type="match status" value="1"/>
</dbReference>
<evidence type="ECO:0000313" key="3">
    <source>
        <dbReference type="EMBL" id="MFC5270157.1"/>
    </source>
</evidence>
<dbReference type="InterPro" id="IPR026341">
    <property type="entry name" value="T9SS_type_B"/>
</dbReference>
<feature type="domain" description="PKD" evidence="2">
    <location>
        <begin position="438"/>
        <end position="484"/>
    </location>
</feature>
<dbReference type="InterPro" id="IPR000601">
    <property type="entry name" value="PKD_dom"/>
</dbReference>
<name>A0ABW0E8D7_9BACT</name>
<keyword evidence="4" id="KW-1185">Reference proteome</keyword>
<dbReference type="Proteomes" id="UP001596161">
    <property type="component" value="Unassembled WGS sequence"/>
</dbReference>
<dbReference type="EMBL" id="JBHSKT010000003">
    <property type="protein sequence ID" value="MFC5270157.1"/>
    <property type="molecule type" value="Genomic_DNA"/>
</dbReference>